<dbReference type="AlphaFoldDB" id="G4T7C7"/>
<name>G4T7C7_SERID</name>
<accession>G4T7C7</accession>
<gene>
    <name evidence="2" type="ORF">PIIN_01063</name>
</gene>
<dbReference type="EMBL" id="CAFZ01000011">
    <property type="protein sequence ID" value="CCA67230.1"/>
    <property type="molecule type" value="Genomic_DNA"/>
</dbReference>
<organism evidence="2 3">
    <name type="scientific">Serendipita indica (strain DSM 11827)</name>
    <name type="common">Root endophyte fungus</name>
    <name type="synonym">Piriformospora indica</name>
    <dbReference type="NCBI Taxonomy" id="1109443"/>
    <lineage>
        <taxon>Eukaryota</taxon>
        <taxon>Fungi</taxon>
        <taxon>Dikarya</taxon>
        <taxon>Basidiomycota</taxon>
        <taxon>Agaricomycotina</taxon>
        <taxon>Agaricomycetes</taxon>
        <taxon>Sebacinales</taxon>
        <taxon>Serendipitaceae</taxon>
        <taxon>Serendipita</taxon>
    </lineage>
</organism>
<keyword evidence="3" id="KW-1185">Reference proteome</keyword>
<protein>
    <submittedName>
        <fullName evidence="2">Uncharacterized protein</fullName>
    </submittedName>
</protein>
<dbReference type="HOGENOM" id="CLU_2134493_0_0_1"/>
<comment type="caution">
    <text evidence="2">The sequence shown here is derived from an EMBL/GenBank/DDBJ whole genome shotgun (WGS) entry which is preliminary data.</text>
</comment>
<sequence>MAQGCVCVVEHGRNLLAFERQSRANRIEARALGVVYTSERKNNSFRRSRLRRRRRQRQHNSIFHTDEMAGIRPPDAPDVPGPVRKPLFDRTKADKVAVWETPLSDGTPELVVP</sequence>
<proteinExistence type="predicted"/>
<dbReference type="Proteomes" id="UP000007148">
    <property type="component" value="Unassembled WGS sequence"/>
</dbReference>
<evidence type="ECO:0000256" key="1">
    <source>
        <dbReference type="SAM" id="MobiDB-lite"/>
    </source>
</evidence>
<reference evidence="2 3" key="1">
    <citation type="journal article" date="2011" name="PLoS Pathog.">
        <title>Endophytic Life Strategies Decoded by Genome and Transcriptome Analyses of the Mutualistic Root Symbiont Piriformospora indica.</title>
        <authorList>
            <person name="Zuccaro A."/>
            <person name="Lahrmann U."/>
            <person name="Guldener U."/>
            <person name="Langen G."/>
            <person name="Pfiffi S."/>
            <person name="Biedenkopf D."/>
            <person name="Wong P."/>
            <person name="Samans B."/>
            <person name="Grimm C."/>
            <person name="Basiewicz M."/>
            <person name="Murat C."/>
            <person name="Martin F."/>
            <person name="Kogel K.H."/>
        </authorList>
    </citation>
    <scope>NUCLEOTIDE SEQUENCE [LARGE SCALE GENOMIC DNA]</scope>
    <source>
        <strain evidence="2 3">DSM 11827</strain>
    </source>
</reference>
<evidence type="ECO:0000313" key="2">
    <source>
        <dbReference type="EMBL" id="CCA67230.1"/>
    </source>
</evidence>
<feature type="compositionally biased region" description="Basic residues" evidence="1">
    <location>
        <begin position="43"/>
        <end position="58"/>
    </location>
</feature>
<evidence type="ECO:0000313" key="3">
    <source>
        <dbReference type="Proteomes" id="UP000007148"/>
    </source>
</evidence>
<feature type="region of interest" description="Disordered" evidence="1">
    <location>
        <begin position="41"/>
        <end position="85"/>
    </location>
</feature>
<dbReference type="InParanoid" id="G4T7C7"/>